<accession>A0AA35X252</accession>
<evidence type="ECO:0000256" key="5">
    <source>
        <dbReference type="ARBA" id="ARBA00023136"/>
    </source>
</evidence>
<protein>
    <submittedName>
        <fullName evidence="7">UPF0382 membrane protein YwdK</fullName>
    </submittedName>
</protein>
<comment type="subcellular location">
    <subcellularLocation>
        <location evidence="1">Membrane</location>
        <topology evidence="1">Multi-pass membrane protein</topology>
    </subcellularLocation>
</comment>
<proteinExistence type="inferred from homology"/>
<dbReference type="PANTHER" id="PTHR43461:SF1">
    <property type="entry name" value="TRANSMEMBRANE PROTEIN 256"/>
    <property type="match status" value="1"/>
</dbReference>
<feature type="transmembrane region" description="Helical" evidence="6">
    <location>
        <begin position="67"/>
        <end position="87"/>
    </location>
</feature>
<evidence type="ECO:0000256" key="4">
    <source>
        <dbReference type="ARBA" id="ARBA00022989"/>
    </source>
</evidence>
<dbReference type="Pfam" id="PF04241">
    <property type="entry name" value="DUF423"/>
    <property type="match status" value="1"/>
</dbReference>
<keyword evidence="4 6" id="KW-1133">Transmembrane helix</keyword>
<keyword evidence="3 6" id="KW-0812">Transmembrane</keyword>
<evidence type="ECO:0000313" key="8">
    <source>
        <dbReference type="Proteomes" id="UP001174909"/>
    </source>
</evidence>
<evidence type="ECO:0000256" key="1">
    <source>
        <dbReference type="ARBA" id="ARBA00004141"/>
    </source>
</evidence>
<evidence type="ECO:0000256" key="2">
    <source>
        <dbReference type="ARBA" id="ARBA00006208"/>
    </source>
</evidence>
<dbReference type="InterPro" id="IPR006696">
    <property type="entry name" value="DUF423"/>
</dbReference>
<organism evidence="7 8">
    <name type="scientific">Geodia barretti</name>
    <name type="common">Barrett's horny sponge</name>
    <dbReference type="NCBI Taxonomy" id="519541"/>
    <lineage>
        <taxon>Eukaryota</taxon>
        <taxon>Metazoa</taxon>
        <taxon>Porifera</taxon>
        <taxon>Demospongiae</taxon>
        <taxon>Heteroscleromorpha</taxon>
        <taxon>Tetractinellida</taxon>
        <taxon>Astrophorina</taxon>
        <taxon>Geodiidae</taxon>
        <taxon>Geodia</taxon>
    </lineage>
</organism>
<keyword evidence="5 6" id="KW-0472">Membrane</keyword>
<gene>
    <name evidence="7" type="ORF">GBAR_LOCUS19669</name>
</gene>
<keyword evidence="8" id="KW-1185">Reference proteome</keyword>
<evidence type="ECO:0000256" key="3">
    <source>
        <dbReference type="ARBA" id="ARBA00022692"/>
    </source>
</evidence>
<dbReference type="PANTHER" id="PTHR43461">
    <property type="entry name" value="TRANSMEMBRANE PROTEIN 256"/>
    <property type="match status" value="1"/>
</dbReference>
<comment type="similarity">
    <text evidence="2">Belongs to the TMEM256 family.</text>
</comment>
<evidence type="ECO:0000256" key="6">
    <source>
        <dbReference type="SAM" id="Phobius"/>
    </source>
</evidence>
<dbReference type="EMBL" id="CASHTH010002766">
    <property type="protein sequence ID" value="CAI8035037.1"/>
    <property type="molecule type" value="Genomic_DNA"/>
</dbReference>
<feature type="transmembrane region" description="Helical" evidence="6">
    <location>
        <begin position="93"/>
        <end position="116"/>
    </location>
</feature>
<sequence>MTSAWCLRLAAVSGFLVVALGAFGAHGLKAILQRYETLETWQTAVFYHALHTLVLLALSSHSDVSKGAVISFVFGIVVFSGSLYLLAVTNVRWLGAVTPIGGVGLLVGWAWLFIAAGAKMQG</sequence>
<dbReference type="Proteomes" id="UP001174909">
    <property type="component" value="Unassembled WGS sequence"/>
</dbReference>
<dbReference type="AlphaFoldDB" id="A0AA35X252"/>
<name>A0AA35X252_GEOBA</name>
<comment type="caution">
    <text evidence="7">The sequence shown here is derived from an EMBL/GenBank/DDBJ whole genome shotgun (WGS) entry which is preliminary data.</text>
</comment>
<evidence type="ECO:0000313" key="7">
    <source>
        <dbReference type="EMBL" id="CAI8035037.1"/>
    </source>
</evidence>
<reference evidence="7" key="1">
    <citation type="submission" date="2023-03" db="EMBL/GenBank/DDBJ databases">
        <authorList>
            <person name="Steffen K."/>
            <person name="Cardenas P."/>
        </authorList>
    </citation>
    <scope>NUCLEOTIDE SEQUENCE</scope>
</reference>
<dbReference type="GO" id="GO:0005886">
    <property type="term" value="C:plasma membrane"/>
    <property type="evidence" value="ECO:0007669"/>
    <property type="project" value="TreeGrafter"/>
</dbReference>